<evidence type="ECO:0000313" key="2">
    <source>
        <dbReference type="EMBL" id="RYR51618.1"/>
    </source>
</evidence>
<comment type="caution">
    <text evidence="2">The sequence shown here is derived from an EMBL/GenBank/DDBJ whole genome shotgun (WGS) entry which is preliminary data.</text>
</comment>
<organism evidence="2 3">
    <name type="scientific">Arachis hypogaea</name>
    <name type="common">Peanut</name>
    <dbReference type="NCBI Taxonomy" id="3818"/>
    <lineage>
        <taxon>Eukaryota</taxon>
        <taxon>Viridiplantae</taxon>
        <taxon>Streptophyta</taxon>
        <taxon>Embryophyta</taxon>
        <taxon>Tracheophyta</taxon>
        <taxon>Spermatophyta</taxon>
        <taxon>Magnoliopsida</taxon>
        <taxon>eudicotyledons</taxon>
        <taxon>Gunneridae</taxon>
        <taxon>Pentapetalae</taxon>
        <taxon>rosids</taxon>
        <taxon>fabids</taxon>
        <taxon>Fabales</taxon>
        <taxon>Fabaceae</taxon>
        <taxon>Papilionoideae</taxon>
        <taxon>50 kb inversion clade</taxon>
        <taxon>dalbergioids sensu lato</taxon>
        <taxon>Dalbergieae</taxon>
        <taxon>Pterocarpus clade</taxon>
        <taxon>Arachis</taxon>
    </lineage>
</organism>
<dbReference type="InterPro" id="IPR032675">
    <property type="entry name" value="LRR_dom_sf"/>
</dbReference>
<dbReference type="AlphaFoldDB" id="A0A445CL33"/>
<dbReference type="EMBL" id="SDMP01000006">
    <property type="protein sequence ID" value="RYR51618.1"/>
    <property type="molecule type" value="Genomic_DNA"/>
</dbReference>
<dbReference type="SUPFAM" id="SSF52047">
    <property type="entry name" value="RNI-like"/>
    <property type="match status" value="1"/>
</dbReference>
<feature type="region of interest" description="Disordered" evidence="1">
    <location>
        <begin position="82"/>
        <end position="103"/>
    </location>
</feature>
<sequence>MVLWHGVCCREAEERSRDTAGRSERCILESTTMDMQFGAAEMILKAIDATEDKSQLQRRKRPATVLRRLCLSLKAVDVTVPDGSNLQRSRRGGRDGSGGGKGYKVVNKGEDVMTVVHAKAHCGMGQGKQPGRRRMQRQIAHTLPVSLNNVGGVFVGACSVLMGNFWDAHSTETLLEGLFAIGNGSKKLRNLILSHKGLEAIAIGCKELTHLEVNGCHNIRDLGLESIGR</sequence>
<dbReference type="Proteomes" id="UP000289738">
    <property type="component" value="Chromosome A06"/>
</dbReference>
<name>A0A445CL33_ARAHY</name>
<evidence type="ECO:0000313" key="3">
    <source>
        <dbReference type="Proteomes" id="UP000289738"/>
    </source>
</evidence>
<proteinExistence type="predicted"/>
<keyword evidence="3" id="KW-1185">Reference proteome</keyword>
<reference evidence="2 3" key="1">
    <citation type="submission" date="2019-01" db="EMBL/GenBank/DDBJ databases">
        <title>Sequencing of cultivated peanut Arachis hypogaea provides insights into genome evolution and oil improvement.</title>
        <authorList>
            <person name="Chen X."/>
        </authorList>
    </citation>
    <scope>NUCLEOTIDE SEQUENCE [LARGE SCALE GENOMIC DNA]</scope>
    <source>
        <strain evidence="3">cv. Fuhuasheng</strain>
        <tissue evidence="2">Leaves</tissue>
    </source>
</reference>
<evidence type="ECO:0000256" key="1">
    <source>
        <dbReference type="SAM" id="MobiDB-lite"/>
    </source>
</evidence>
<protein>
    <submittedName>
        <fullName evidence="2">Uncharacterized protein</fullName>
    </submittedName>
</protein>
<dbReference type="STRING" id="3818.A0A445CL33"/>
<accession>A0A445CL33</accession>
<dbReference type="Gene3D" id="3.80.10.10">
    <property type="entry name" value="Ribonuclease Inhibitor"/>
    <property type="match status" value="1"/>
</dbReference>
<gene>
    <name evidence="2" type="ORF">Ahy_A06g026593</name>
</gene>